<evidence type="ECO:0000313" key="1">
    <source>
        <dbReference type="EMBL" id="KGF34582.1"/>
    </source>
</evidence>
<proteinExistence type="predicted"/>
<dbReference type="AlphaFoldDB" id="A0A096AVE3"/>
<reference evidence="1 2" key="1">
    <citation type="submission" date="2014-07" db="EMBL/GenBank/DDBJ databases">
        <authorList>
            <person name="McCorrison J."/>
            <person name="Sanka R."/>
            <person name="Torralba M."/>
            <person name="Gillis M."/>
            <person name="Haft D.H."/>
            <person name="Methe B."/>
            <person name="Sutton G."/>
            <person name="Nelson K.E."/>
        </authorList>
    </citation>
    <scope>NUCLEOTIDE SEQUENCE [LARGE SCALE GENOMIC DNA]</scope>
    <source>
        <strain evidence="1 2">DNF00853</strain>
    </source>
</reference>
<evidence type="ECO:0000313" key="2">
    <source>
        <dbReference type="Proteomes" id="UP000029556"/>
    </source>
</evidence>
<organism evidence="1 2">
    <name type="scientific">Hoylesella buccalis DNF00853</name>
    <dbReference type="NCBI Taxonomy" id="1401074"/>
    <lineage>
        <taxon>Bacteria</taxon>
        <taxon>Pseudomonadati</taxon>
        <taxon>Bacteroidota</taxon>
        <taxon>Bacteroidia</taxon>
        <taxon>Bacteroidales</taxon>
        <taxon>Prevotellaceae</taxon>
        <taxon>Hoylesella</taxon>
    </lineage>
</organism>
<gene>
    <name evidence="1" type="ORF">HMPREF2137_07280</name>
</gene>
<protein>
    <submittedName>
        <fullName evidence="1">Uncharacterized protein</fullName>
    </submittedName>
</protein>
<sequence>MTMCYEDGNKLERCLFMASKKKEYVAPHTHAIFIEVVNLLAASDPEASVHDIDYGGDLYDEDIDDQ</sequence>
<accession>A0A096AVE3</accession>
<dbReference type="Proteomes" id="UP000029556">
    <property type="component" value="Unassembled WGS sequence"/>
</dbReference>
<comment type="caution">
    <text evidence="1">The sequence shown here is derived from an EMBL/GenBank/DDBJ whole genome shotgun (WGS) entry which is preliminary data.</text>
</comment>
<name>A0A096AVE3_9BACT</name>
<dbReference type="EMBL" id="JRNN01000066">
    <property type="protein sequence ID" value="KGF34582.1"/>
    <property type="molecule type" value="Genomic_DNA"/>
</dbReference>